<reference evidence="4" key="1">
    <citation type="submission" date="2018-02" db="EMBL/GenBank/DDBJ databases">
        <authorList>
            <person name="Kim S.-K."/>
            <person name="Jung H.-I."/>
            <person name="Lee S.-W."/>
        </authorList>
    </citation>
    <scope>NUCLEOTIDE SEQUENCE</scope>
    <source>
        <strain evidence="4">SK3146</strain>
    </source>
</reference>
<reference evidence="4" key="2">
    <citation type="journal article" date="2021" name="J Anim Sci Technol">
        <title>Complete genome sequence of Paenibacillus konkukensis sp. nov. SK3146 as a potential probiotic strain.</title>
        <authorList>
            <person name="Jung H.I."/>
            <person name="Park S."/>
            <person name="Niu K.M."/>
            <person name="Lee S.W."/>
            <person name="Kothari D."/>
            <person name="Yi K.J."/>
            <person name="Kim S.K."/>
        </authorList>
    </citation>
    <scope>NUCLEOTIDE SEQUENCE</scope>
    <source>
        <strain evidence="4">SK3146</strain>
    </source>
</reference>
<organism evidence="4 5">
    <name type="scientific">Paenibacillus konkukensis</name>
    <dbReference type="NCBI Taxonomy" id="2020716"/>
    <lineage>
        <taxon>Bacteria</taxon>
        <taxon>Bacillati</taxon>
        <taxon>Bacillota</taxon>
        <taxon>Bacilli</taxon>
        <taxon>Bacillales</taxon>
        <taxon>Paenibacillaceae</taxon>
        <taxon>Paenibacillus</taxon>
    </lineage>
</organism>
<keyword evidence="5" id="KW-1185">Reference proteome</keyword>
<evidence type="ECO:0000259" key="2">
    <source>
        <dbReference type="Pfam" id="PF13556"/>
    </source>
</evidence>
<protein>
    <submittedName>
        <fullName evidence="4">Carbohydrate diacid regulator</fullName>
    </submittedName>
</protein>
<dbReference type="PANTHER" id="PTHR33744">
    <property type="entry name" value="CARBOHYDRATE DIACID REGULATOR"/>
    <property type="match status" value="1"/>
</dbReference>
<dbReference type="RefSeq" id="WP_249864316.1">
    <property type="nucleotide sequence ID" value="NZ_CP027059.1"/>
</dbReference>
<dbReference type="InterPro" id="IPR042070">
    <property type="entry name" value="PucR_C-HTH_sf"/>
</dbReference>
<dbReference type="Pfam" id="PF17853">
    <property type="entry name" value="GGDEF_2"/>
    <property type="match status" value="1"/>
</dbReference>
<feature type="domain" description="PucR C-terminal helix-turn-helix" evidence="2">
    <location>
        <begin position="353"/>
        <end position="410"/>
    </location>
</feature>
<evidence type="ECO:0000259" key="3">
    <source>
        <dbReference type="Pfam" id="PF17853"/>
    </source>
</evidence>
<evidence type="ECO:0000313" key="5">
    <source>
        <dbReference type="Proteomes" id="UP001057134"/>
    </source>
</evidence>
<accession>A0ABY4RI49</accession>
<dbReference type="Proteomes" id="UP001057134">
    <property type="component" value="Chromosome"/>
</dbReference>
<feature type="domain" description="CdaR GGDEF-like" evidence="3">
    <location>
        <begin position="171"/>
        <end position="299"/>
    </location>
</feature>
<dbReference type="Pfam" id="PF13556">
    <property type="entry name" value="HTH_30"/>
    <property type="match status" value="1"/>
</dbReference>
<gene>
    <name evidence="4" type="primary">cdaR_1</name>
    <name evidence="4" type="ORF">SK3146_01298</name>
</gene>
<dbReference type="PANTHER" id="PTHR33744:SF1">
    <property type="entry name" value="DNA-BINDING TRANSCRIPTIONAL ACTIVATOR ADER"/>
    <property type="match status" value="1"/>
</dbReference>
<evidence type="ECO:0000256" key="1">
    <source>
        <dbReference type="ARBA" id="ARBA00006754"/>
    </source>
</evidence>
<comment type="similarity">
    <text evidence="1">Belongs to the CdaR family.</text>
</comment>
<dbReference type="Gene3D" id="1.10.10.2840">
    <property type="entry name" value="PucR C-terminal helix-turn-helix domain"/>
    <property type="match status" value="1"/>
</dbReference>
<name>A0ABY4RI49_9BACL</name>
<dbReference type="InterPro" id="IPR025736">
    <property type="entry name" value="PucR_C-HTH_dom"/>
</dbReference>
<dbReference type="EMBL" id="CP027059">
    <property type="protein sequence ID" value="UQZ82141.1"/>
    <property type="molecule type" value="Genomic_DNA"/>
</dbReference>
<dbReference type="InterPro" id="IPR051448">
    <property type="entry name" value="CdaR-like_regulators"/>
</dbReference>
<evidence type="ECO:0000313" key="4">
    <source>
        <dbReference type="EMBL" id="UQZ82141.1"/>
    </source>
</evidence>
<sequence length="416" mass="47138">MPIQKDPFDRRFDSFVTLADMICDVLQCPVTIENANHQLIAYSSHSPHTDPARIATIIGRRVPEQVIGALWRNGVIQRLMESEEPVRIAAVRDVGLGDRIAIAIRKASEILGYIWVMEENRRLDQADYSLLKKASEASKHLMLQLQIQKRKEEEGQQNLFWQLLTGHLKSAGAIRERAEQLHIALPASYRVSVFEFAREITGELLQRIQYMITTTQRVKILFHVPDGMQLVLLTAAGGGSKAHERENAAAGLGDFIGDFIAQMTERFGTGPKDGASSSEYGDYTMVEQGWQEAVAVLELKKRFPEALAHTRQYGELGFYRFLPAMAELDRTRRHESRFLPRLKAYDGEHHSCLVETLSAFLQHDGSLKETADALHIHINTLNYRLKRISDIGGIDLKNTDHKVTAYLELKLDRLAR</sequence>
<proteinExistence type="inferred from homology"/>
<dbReference type="InterPro" id="IPR041522">
    <property type="entry name" value="CdaR_GGDEF"/>
</dbReference>